<keyword evidence="2 9" id="KW-0378">Hydrolase</keyword>
<dbReference type="GO" id="GO:0005829">
    <property type="term" value="C:cytosol"/>
    <property type="evidence" value="ECO:0007669"/>
    <property type="project" value="TreeGrafter"/>
</dbReference>
<dbReference type="PANTHER" id="PTHR11070">
    <property type="entry name" value="UVRD / RECB / PCRA DNA HELICASE FAMILY MEMBER"/>
    <property type="match status" value="1"/>
</dbReference>
<keyword evidence="4 9" id="KW-0067">ATP-binding</keyword>
<evidence type="ECO:0000256" key="9">
    <source>
        <dbReference type="PROSITE-ProRule" id="PRU00560"/>
    </source>
</evidence>
<comment type="catalytic activity">
    <reaction evidence="8">
        <text>ATP + H2O = ADP + phosphate + H(+)</text>
        <dbReference type="Rhea" id="RHEA:13065"/>
        <dbReference type="ChEBI" id="CHEBI:15377"/>
        <dbReference type="ChEBI" id="CHEBI:15378"/>
        <dbReference type="ChEBI" id="CHEBI:30616"/>
        <dbReference type="ChEBI" id="CHEBI:43474"/>
        <dbReference type="ChEBI" id="CHEBI:456216"/>
        <dbReference type="EC" id="5.6.2.4"/>
    </reaction>
</comment>
<dbReference type="InterPro" id="IPR027417">
    <property type="entry name" value="P-loop_NTPase"/>
</dbReference>
<dbReference type="InterPro" id="IPR013498">
    <property type="entry name" value="Topo_IA_Znf"/>
</dbReference>
<keyword evidence="5" id="KW-0413">Isomerase</keyword>
<evidence type="ECO:0000259" key="10">
    <source>
        <dbReference type="PROSITE" id="PS51198"/>
    </source>
</evidence>
<comment type="catalytic activity">
    <reaction evidence="6">
        <text>Couples ATP hydrolysis with the unwinding of duplex DNA by translocating in the 3'-5' direction.</text>
        <dbReference type="EC" id="5.6.2.4"/>
    </reaction>
</comment>
<dbReference type="PROSITE" id="PS51198">
    <property type="entry name" value="UVRD_HELICASE_ATP_BIND"/>
    <property type="match status" value="1"/>
</dbReference>
<dbReference type="GO" id="GO:0000725">
    <property type="term" value="P:recombinational repair"/>
    <property type="evidence" value="ECO:0007669"/>
    <property type="project" value="TreeGrafter"/>
</dbReference>
<sequence length="943" mass="107478">MKLNLSIKPHWLINVLTRNKHYLHLSEHALSDNRSGSEQDFPWQDMPNLPQIDHGFFFAALNWQHQGRVYRFSWLPKHQAQAMLEQATLAWCRTHGRQLIEAANHCYQLLHPGKSKRYLRQQTWLDIKNCAQTALTPWPETLPLKGLTDELRQAFKRLQHLSLWSEKDLQQYRQEFIRHQQHSFNDFFQQVEANPLTQRQQIACITDEHNNLVLAGAGTGKTSVMVGRTGYLLQSKQADPGEILLLAFGNKAAKEMDDRLKQRLGRDDIKASTFHALGQAIITRVEGKPPALTPLAQDEDAKQLWLEQQLNRLLAEPSPHSDYPALVLSYLERFRYPIRSAFDFTTMAEHIAYLKDNRILSLAGEKVHSYAELLIADYLYKSGIDYRYRQPYTAPGKEHNLRTTAVKTPDFRPYKPAFYLPGYGIVIEFRHLRDNGQTPDFIDSKNYRQHILWQRQLHHSDNSRLIELDETALTAGKLTLALQEQLEQNAVPFTPQSDQALLTIFRDNGALAALDKLLCQILTLYKAGDFDNHSLSRQLKAFYAGKPEALRHDGAYQVELTLQLLAPLYQAYQAMLAKEQHIDFDDMINRATAYIRSGQFISPWSYIMVDEFQDISAPRARLIKALRDAVDSASLFCVGDDWQAIYRFAGSDVGLTRQFSSYFGHTCITTLDKTFRFNNSICDIASRFVSQNPAQLTKTLTTLKQVNTPAVSLLQQEFTGNQEEDKHHARNGAQLTAIADILKDISSARQNPNSPSSVLLLARYHHLLPDKQALQELAQQFPMLTIRALSIHASKGMEGDFVLVLGLHQGKHGFPAEKSDPLPVDALLPLESDDAQKPAYADAEERRLFYVALTRAKHHVYLLAELHSPSKFIQELIADKYPIKRLVTKTKPQAQPATPPSNCNVCKTGILSQKTGPHGSFYSCSNYPYCQYSETIAKDRRRA</sequence>
<dbReference type="SUPFAM" id="SSF57783">
    <property type="entry name" value="Zinc beta-ribbon"/>
    <property type="match status" value="1"/>
</dbReference>
<dbReference type="GO" id="GO:0006265">
    <property type="term" value="P:DNA topological change"/>
    <property type="evidence" value="ECO:0007669"/>
    <property type="project" value="InterPro"/>
</dbReference>
<dbReference type="InterPro" id="IPR014016">
    <property type="entry name" value="UvrD-like_ATP-bd"/>
</dbReference>
<evidence type="ECO:0000313" key="12">
    <source>
        <dbReference type="Proteomes" id="UP000032352"/>
    </source>
</evidence>
<keyword evidence="1 9" id="KW-0547">Nucleotide-binding</keyword>
<evidence type="ECO:0000256" key="3">
    <source>
        <dbReference type="ARBA" id="ARBA00022806"/>
    </source>
</evidence>
<dbReference type="GO" id="GO:0003916">
    <property type="term" value="F:DNA topoisomerase activity"/>
    <property type="evidence" value="ECO:0007669"/>
    <property type="project" value="InterPro"/>
</dbReference>
<evidence type="ECO:0000256" key="6">
    <source>
        <dbReference type="ARBA" id="ARBA00034617"/>
    </source>
</evidence>
<protein>
    <recommendedName>
        <fullName evidence="7">DNA 3'-5' helicase</fullName>
        <ecNumber evidence="7">5.6.2.4</ecNumber>
    </recommendedName>
</protein>
<dbReference type="FunFam" id="3.40.50.300:FF:000975">
    <property type="entry name" value="DNA helicase"/>
    <property type="match status" value="1"/>
</dbReference>
<feature type="binding site" evidence="9">
    <location>
        <begin position="215"/>
        <end position="222"/>
    </location>
    <ligand>
        <name>ATP</name>
        <dbReference type="ChEBI" id="CHEBI:30616"/>
    </ligand>
</feature>
<feature type="domain" description="UvrD-like helicase ATP-binding" evidence="10">
    <location>
        <begin position="194"/>
        <end position="678"/>
    </location>
</feature>
<dbReference type="PANTHER" id="PTHR11070:SF63">
    <property type="entry name" value="DNA HELICASE IV"/>
    <property type="match status" value="1"/>
</dbReference>
<dbReference type="Gene3D" id="3.40.50.300">
    <property type="entry name" value="P-loop containing nucleotide triphosphate hydrolases"/>
    <property type="match status" value="3"/>
</dbReference>
<dbReference type="AlphaFoldDB" id="A0AAF0CBP9"/>
<dbReference type="EC" id="5.6.2.4" evidence="7"/>
<dbReference type="EMBL" id="CP059733">
    <property type="protein sequence ID" value="WDE07576.1"/>
    <property type="molecule type" value="Genomic_DNA"/>
</dbReference>
<reference evidence="11 12" key="2">
    <citation type="journal article" date="2022" name="Mar. Drugs">
        <title>Bioassay-Guided Fractionation Leads to the Detection of Cholic Acid Generated by the Rare Thalassomonas sp.</title>
        <authorList>
            <person name="Pheiffer F."/>
            <person name="Schneider Y.K."/>
            <person name="Hansen E.H."/>
            <person name="Andersen J.H."/>
            <person name="Isaksson J."/>
            <person name="Busche T."/>
            <person name="R C."/>
            <person name="Kalinowski J."/>
            <person name="Zyl L.V."/>
            <person name="Trindade M."/>
        </authorList>
    </citation>
    <scope>NUCLEOTIDE SEQUENCE [LARGE SCALE GENOMIC DNA]</scope>
    <source>
        <strain evidence="11 12">XOM25</strain>
    </source>
</reference>
<keyword evidence="3 9" id="KW-0347">Helicase</keyword>
<dbReference type="InterPro" id="IPR000212">
    <property type="entry name" value="DNA_helicase_UvrD/REP"/>
</dbReference>
<dbReference type="Pfam" id="PF13361">
    <property type="entry name" value="UvrD_C"/>
    <property type="match status" value="1"/>
</dbReference>
<gene>
    <name evidence="11" type="ORF">SG34_012210</name>
</gene>
<dbReference type="Pfam" id="PF00580">
    <property type="entry name" value="UvrD-helicase"/>
    <property type="match status" value="2"/>
</dbReference>
<dbReference type="Proteomes" id="UP000032352">
    <property type="component" value="Chromosome"/>
</dbReference>
<evidence type="ECO:0000256" key="2">
    <source>
        <dbReference type="ARBA" id="ARBA00022801"/>
    </source>
</evidence>
<evidence type="ECO:0000256" key="4">
    <source>
        <dbReference type="ARBA" id="ARBA00022840"/>
    </source>
</evidence>
<dbReference type="Pfam" id="PF01396">
    <property type="entry name" value="Zn_ribbon_Top1"/>
    <property type="match status" value="1"/>
</dbReference>
<dbReference type="InterPro" id="IPR014017">
    <property type="entry name" value="DNA_helicase_UvrD-like_C"/>
</dbReference>
<dbReference type="SUPFAM" id="SSF52540">
    <property type="entry name" value="P-loop containing nucleoside triphosphate hydrolases"/>
    <property type="match status" value="1"/>
</dbReference>
<accession>A0AAF0CBP9</accession>
<dbReference type="KEGG" id="tvd:SG34_012210"/>
<dbReference type="Gene3D" id="3.30.65.10">
    <property type="entry name" value="Bacterial Topoisomerase I, domain 1"/>
    <property type="match status" value="1"/>
</dbReference>
<dbReference type="GO" id="GO:0003677">
    <property type="term" value="F:DNA binding"/>
    <property type="evidence" value="ECO:0007669"/>
    <property type="project" value="InterPro"/>
</dbReference>
<evidence type="ECO:0000256" key="8">
    <source>
        <dbReference type="ARBA" id="ARBA00048988"/>
    </source>
</evidence>
<proteinExistence type="predicted"/>
<evidence type="ECO:0000256" key="5">
    <source>
        <dbReference type="ARBA" id="ARBA00023235"/>
    </source>
</evidence>
<organism evidence="11 12">
    <name type="scientific">Thalassomonas viridans</name>
    <dbReference type="NCBI Taxonomy" id="137584"/>
    <lineage>
        <taxon>Bacteria</taxon>
        <taxon>Pseudomonadati</taxon>
        <taxon>Pseudomonadota</taxon>
        <taxon>Gammaproteobacteria</taxon>
        <taxon>Alteromonadales</taxon>
        <taxon>Colwelliaceae</taxon>
        <taxon>Thalassomonas</taxon>
    </lineage>
</organism>
<name>A0AAF0CBP9_9GAMM</name>
<evidence type="ECO:0000256" key="7">
    <source>
        <dbReference type="ARBA" id="ARBA00034808"/>
    </source>
</evidence>
<dbReference type="GO" id="GO:0005524">
    <property type="term" value="F:ATP binding"/>
    <property type="evidence" value="ECO:0007669"/>
    <property type="project" value="UniProtKB-UniRule"/>
</dbReference>
<dbReference type="GO" id="GO:0005694">
    <property type="term" value="C:chromosome"/>
    <property type="evidence" value="ECO:0007669"/>
    <property type="project" value="InterPro"/>
</dbReference>
<evidence type="ECO:0000313" key="11">
    <source>
        <dbReference type="EMBL" id="WDE07576.1"/>
    </source>
</evidence>
<reference evidence="11 12" key="1">
    <citation type="journal article" date="2015" name="Genome Announc.">
        <title>Draft Genome Sequences of Marine Isolates of Thalassomonas viridans and Thalassomonas actiniarum.</title>
        <authorList>
            <person name="Olonade I."/>
            <person name="van Zyl L.J."/>
            <person name="Trindade M."/>
        </authorList>
    </citation>
    <scope>NUCLEOTIDE SEQUENCE [LARGE SCALE GENOMIC DNA]</scope>
    <source>
        <strain evidence="11 12">XOM25</strain>
    </source>
</reference>
<dbReference type="GO" id="GO:0016787">
    <property type="term" value="F:hydrolase activity"/>
    <property type="evidence" value="ECO:0007669"/>
    <property type="project" value="UniProtKB-UniRule"/>
</dbReference>
<dbReference type="GO" id="GO:0043138">
    <property type="term" value="F:3'-5' DNA helicase activity"/>
    <property type="evidence" value="ECO:0007669"/>
    <property type="project" value="TreeGrafter"/>
</dbReference>
<dbReference type="RefSeq" id="WP_053046630.1">
    <property type="nucleotide sequence ID" value="NZ_CP059733.1"/>
</dbReference>
<keyword evidence="12" id="KW-1185">Reference proteome</keyword>
<evidence type="ECO:0000256" key="1">
    <source>
        <dbReference type="ARBA" id="ARBA00022741"/>
    </source>
</evidence>